<gene>
    <name evidence="1" type="ORF">LSCM1_02750</name>
</gene>
<dbReference type="GeneID" id="92512837"/>
<dbReference type="Proteomes" id="UP000673552">
    <property type="component" value="Unassembled WGS sequence"/>
</dbReference>
<name>A0A836FUF1_9TRYP</name>
<dbReference type="EMBL" id="JAFEUZ010000033">
    <property type="protein sequence ID" value="KAG5469527.1"/>
    <property type="molecule type" value="Genomic_DNA"/>
</dbReference>
<accession>A0A836FUF1</accession>
<dbReference type="KEGG" id="lmat:92512837"/>
<dbReference type="OrthoDB" id="270812at2759"/>
<keyword evidence="2" id="KW-1185">Reference proteome</keyword>
<organism evidence="1 2">
    <name type="scientific">Leishmania martiniquensis</name>
    <dbReference type="NCBI Taxonomy" id="1580590"/>
    <lineage>
        <taxon>Eukaryota</taxon>
        <taxon>Discoba</taxon>
        <taxon>Euglenozoa</taxon>
        <taxon>Kinetoplastea</taxon>
        <taxon>Metakinetoplastina</taxon>
        <taxon>Trypanosomatida</taxon>
        <taxon>Trypanosomatidae</taxon>
        <taxon>Leishmaniinae</taxon>
        <taxon>Leishmania</taxon>
    </lineage>
</organism>
<comment type="caution">
    <text evidence="1">The sequence shown here is derived from an EMBL/GenBank/DDBJ whole genome shotgun (WGS) entry which is preliminary data.</text>
</comment>
<dbReference type="AlphaFoldDB" id="A0A836FUF1"/>
<evidence type="ECO:0000313" key="1">
    <source>
        <dbReference type="EMBL" id="KAG5469527.1"/>
    </source>
</evidence>
<evidence type="ECO:0000313" key="2">
    <source>
        <dbReference type="Proteomes" id="UP000673552"/>
    </source>
</evidence>
<reference evidence="2" key="2">
    <citation type="journal article" date="2021" name="Sci. Data">
        <title>Chromosome-scale genome sequencing, assembly and annotation of six genomes from subfamily Leishmaniinae.</title>
        <authorList>
            <person name="Almutairi H."/>
            <person name="Urbaniak M.D."/>
            <person name="Bates M.D."/>
            <person name="Jariyapan N."/>
            <person name="Kwakye-Nuako G."/>
            <person name="Thomaz Soccol V."/>
            <person name="Al-Salem W.S."/>
            <person name="Dillon R.J."/>
            <person name="Bates P.A."/>
            <person name="Gatherer D."/>
        </authorList>
    </citation>
    <scope>NUCLEOTIDE SEQUENCE [LARGE SCALE GENOMIC DNA]</scope>
</reference>
<reference evidence="2" key="1">
    <citation type="journal article" date="2021" name="Microbiol. Resour. Announc.">
        <title>LGAAP: Leishmaniinae Genome Assembly and Annotation Pipeline.</title>
        <authorList>
            <person name="Almutairi H."/>
            <person name="Urbaniak M.D."/>
            <person name="Bates M.D."/>
            <person name="Jariyapan N."/>
            <person name="Kwakye-Nuako G."/>
            <person name="Thomaz-Soccol V."/>
            <person name="Al-Salem W.S."/>
            <person name="Dillon R.J."/>
            <person name="Bates P.A."/>
            <person name="Gatherer D."/>
        </authorList>
    </citation>
    <scope>NUCLEOTIDE SEQUENCE [LARGE SCALE GENOMIC DNA]</scope>
</reference>
<protein>
    <submittedName>
        <fullName evidence="1">Uncharacterized protein</fullName>
    </submittedName>
</protein>
<sequence>MNALANKSILTDYWLLTDLDGTLIATPHKANGRYLPITHSPCFAPVKQWLSDGGNVCIVTTADLRVIDQVYHPLRSLLKTYQEYVDETAAAGTPLQADEATAAQPPRRGCLLLSIYTGAVLYWCTSDCIIMLSEYVRAAHCATRESVELAKSYQVRMPHATLFVDGSNKQLRSQPEVCVQGTCIDAATACRLQARIESIYLDYVRDVLSGKDPTVRESMKWLSQRYQRMWGSLLQYLDLIYNAVVHRHTTSPLLLGETATQALMALAHHSAADPAAVEWKVGYLRSRHSFLTTFGILRIEHVDSHVCYAEADTGMPQPMRPRDIKRQTKAAEREQLVSYAAQVLLADVPPTIASKLAAATSKMAAFLVDLLEPKMQNVPWQMREAILSVTEVNAPFHSHSVPAWPDDVANIAQVILLGLPLRLFSKYFRSHAAALVRCGVNAMPQPNSVVFSKIGVSKSTALRYLLGRDRVASVAEDWKPYFPKVTASPTAGPASRAANFAGCVRSYHGIAIGDNPQSTDYELTVFRDLPFLSVERESQRVERHRRILRRLRRTQLIESRGGQPLMPDGSQAPSYAELVCSLRRSGPMMDDRLFRNINYVGGEEEGTALFLTALLHYATAGSKGKEVQMTTAAFCDAIHKAQGTSRDQVMLRTVPAKL</sequence>
<dbReference type="RefSeq" id="XP_067175700.1">
    <property type="nucleotide sequence ID" value="XM_067320325.1"/>
</dbReference>
<proteinExistence type="predicted"/>